<accession>A0A978UE26</accession>
<sequence>MAINKGLPPCKILLTMRSIHYVAASEDLQVFLCDWWLEKINGKRLAVGGTASREHPALNWEFLSHIVRLLTRVFISAPISKRYCATKLQTTDGMTITISGLINRSRTLQNGIPSKVCDQFLLGFPYDWEEYATLGEESSAGAASTIISGRSEDNIPFSLNDLPETRTHDLLNSTIQNLDYNLLAESICNEIQRPLGNIISKKAGASINSNMECKRLVRSGKSVLNAAPIKCKKVKTDHKSHQLTNNGGVGVSTRRMTRMKSLALP</sequence>
<gene>
    <name evidence="2" type="ORF">FEM48_Zijuj12G0152000</name>
</gene>
<evidence type="ECO:0000313" key="2">
    <source>
        <dbReference type="EMBL" id="KAH7513019.1"/>
    </source>
</evidence>
<feature type="domain" description="SANTA" evidence="1">
    <location>
        <begin position="30"/>
        <end position="131"/>
    </location>
</feature>
<evidence type="ECO:0000313" key="3">
    <source>
        <dbReference type="Proteomes" id="UP000813462"/>
    </source>
</evidence>
<dbReference type="PANTHER" id="PTHR35311">
    <property type="entry name" value="KINETOCHORE-ASSOCIATED PROTEIN KNL-2 HOMOLOG"/>
    <property type="match status" value="1"/>
</dbReference>
<name>A0A978UE26_ZIZJJ</name>
<dbReference type="InterPro" id="IPR015216">
    <property type="entry name" value="SANTA"/>
</dbReference>
<dbReference type="EMBL" id="JAEACU010000012">
    <property type="protein sequence ID" value="KAH7513019.1"/>
    <property type="molecule type" value="Genomic_DNA"/>
</dbReference>
<reference evidence="2" key="1">
    <citation type="journal article" date="2021" name="Front. Plant Sci.">
        <title>Chromosome-Scale Genome Assembly for Chinese Sour Jujube and Insights Into Its Genome Evolution and Domestication Signature.</title>
        <authorList>
            <person name="Shen L.-Y."/>
            <person name="Luo H."/>
            <person name="Wang X.-L."/>
            <person name="Wang X.-M."/>
            <person name="Qiu X.-J."/>
            <person name="Liu H."/>
            <person name="Zhou S.-S."/>
            <person name="Jia K.-H."/>
            <person name="Nie S."/>
            <person name="Bao Y.-T."/>
            <person name="Zhang R.-G."/>
            <person name="Yun Q.-Z."/>
            <person name="Chai Y.-H."/>
            <person name="Lu J.-Y."/>
            <person name="Li Y."/>
            <person name="Zhao S.-W."/>
            <person name="Mao J.-F."/>
            <person name="Jia S.-G."/>
            <person name="Mao Y.-M."/>
        </authorList>
    </citation>
    <scope>NUCLEOTIDE SEQUENCE</scope>
    <source>
        <strain evidence="2">AT0</strain>
        <tissue evidence="2">Leaf</tissue>
    </source>
</reference>
<evidence type="ECO:0000259" key="1">
    <source>
        <dbReference type="Pfam" id="PF09133"/>
    </source>
</evidence>
<organism evidence="2 3">
    <name type="scientific">Ziziphus jujuba var. spinosa</name>
    <dbReference type="NCBI Taxonomy" id="714518"/>
    <lineage>
        <taxon>Eukaryota</taxon>
        <taxon>Viridiplantae</taxon>
        <taxon>Streptophyta</taxon>
        <taxon>Embryophyta</taxon>
        <taxon>Tracheophyta</taxon>
        <taxon>Spermatophyta</taxon>
        <taxon>Magnoliopsida</taxon>
        <taxon>eudicotyledons</taxon>
        <taxon>Gunneridae</taxon>
        <taxon>Pentapetalae</taxon>
        <taxon>rosids</taxon>
        <taxon>fabids</taxon>
        <taxon>Rosales</taxon>
        <taxon>Rhamnaceae</taxon>
        <taxon>Paliureae</taxon>
        <taxon>Ziziphus</taxon>
    </lineage>
</organism>
<comment type="caution">
    <text evidence="2">The sequence shown here is derived from an EMBL/GenBank/DDBJ whole genome shotgun (WGS) entry which is preliminary data.</text>
</comment>
<dbReference type="AlphaFoldDB" id="A0A978UE26"/>
<dbReference type="InterPro" id="IPR053090">
    <property type="entry name" value="Centromere_KNL-2_homolog"/>
</dbReference>
<dbReference type="Proteomes" id="UP000813462">
    <property type="component" value="Unassembled WGS sequence"/>
</dbReference>
<dbReference type="PANTHER" id="PTHR35311:SF1">
    <property type="entry name" value="PROTEIN EMBRYO DEFECTIVE 1674"/>
    <property type="match status" value="1"/>
</dbReference>
<proteinExistence type="predicted"/>
<protein>
    <recommendedName>
        <fullName evidence="1">SANTA domain-containing protein</fullName>
    </recommendedName>
</protein>
<dbReference type="Pfam" id="PF09133">
    <property type="entry name" value="SANTA"/>
    <property type="match status" value="1"/>
</dbReference>